<name>A0ACC3D5W0_9PEZI</name>
<dbReference type="Proteomes" id="UP001186974">
    <property type="component" value="Unassembled WGS sequence"/>
</dbReference>
<reference evidence="1" key="1">
    <citation type="submission" date="2024-09" db="EMBL/GenBank/DDBJ databases">
        <title>Black Yeasts Isolated from many extreme environments.</title>
        <authorList>
            <person name="Coleine C."/>
            <person name="Stajich J.E."/>
            <person name="Selbmann L."/>
        </authorList>
    </citation>
    <scope>NUCLEOTIDE SEQUENCE</scope>
    <source>
        <strain evidence="1">CCFEE 5737</strain>
    </source>
</reference>
<keyword evidence="2" id="KW-1185">Reference proteome</keyword>
<organism evidence="1 2">
    <name type="scientific">Coniosporium uncinatum</name>
    <dbReference type="NCBI Taxonomy" id="93489"/>
    <lineage>
        <taxon>Eukaryota</taxon>
        <taxon>Fungi</taxon>
        <taxon>Dikarya</taxon>
        <taxon>Ascomycota</taxon>
        <taxon>Pezizomycotina</taxon>
        <taxon>Dothideomycetes</taxon>
        <taxon>Dothideomycetes incertae sedis</taxon>
        <taxon>Coniosporium</taxon>
    </lineage>
</organism>
<evidence type="ECO:0000313" key="1">
    <source>
        <dbReference type="EMBL" id="KAK3062278.1"/>
    </source>
</evidence>
<gene>
    <name evidence="1" type="ORF">LTS18_004452</name>
</gene>
<protein>
    <submittedName>
        <fullName evidence="1">Uncharacterized protein</fullName>
    </submittedName>
</protein>
<dbReference type="EMBL" id="JAWDJW010007374">
    <property type="protein sequence ID" value="KAK3062278.1"/>
    <property type="molecule type" value="Genomic_DNA"/>
</dbReference>
<proteinExistence type="predicted"/>
<evidence type="ECO:0000313" key="2">
    <source>
        <dbReference type="Proteomes" id="UP001186974"/>
    </source>
</evidence>
<comment type="caution">
    <text evidence="1">The sequence shown here is derived from an EMBL/GenBank/DDBJ whole genome shotgun (WGS) entry which is preliminary data.</text>
</comment>
<accession>A0ACC3D5W0</accession>
<sequence length="368" mass="40193">MAPISTFQIRNVTFLAQNKRLNVFFVTAFLFFAFGATLFAYVVARATKPDLPAAPIAMLMVFAVLLFGLCIYLDALDRWYSNCRRRTNGFDGGKQRKWPTADAGTKTPDLEGGSSLFASGSYLSPNLQKSLPLTPPRSFLKNASAHDPTPVGSAESLRQYYRGLGVVAPPELAHSRSSTSSSFAHSNNELIDNDRQYPPLSHSSRHIAGDSSLYSTSENSENSATDLAHMSYKHWARTSHPREVGTVSLASEPGGSVTNVRIAEPQQAMLRPMAQSATSLQLPRKVFPSGNLRATCVSSVYSPAASLLSDQFDLEIPVSRPTSQVSDLMTRSPLFDATVQPVKQPTQLRPNADGTRLVVDKHGFYSME</sequence>